<keyword evidence="1" id="KW-0479">Metal-binding</keyword>
<evidence type="ECO:0000259" key="2">
    <source>
        <dbReference type="PROSITE" id="PS50966"/>
    </source>
</evidence>
<evidence type="ECO:0000313" key="4">
    <source>
        <dbReference type="Proteomes" id="UP001493487"/>
    </source>
</evidence>
<comment type="caution">
    <text evidence="3">The sequence shown here is derived from an EMBL/GenBank/DDBJ whole genome shotgun (WGS) entry which is preliminary data.</text>
</comment>
<keyword evidence="1" id="KW-0863">Zinc-finger</keyword>
<dbReference type="EMBL" id="JASKHM010000001">
    <property type="protein sequence ID" value="MEQ4481341.1"/>
    <property type="molecule type" value="Genomic_DNA"/>
</dbReference>
<accession>A0ABV1KMN7</accession>
<dbReference type="PROSITE" id="PS50966">
    <property type="entry name" value="ZF_SWIM"/>
    <property type="match status" value="1"/>
</dbReference>
<dbReference type="RefSeq" id="WP_232182152.1">
    <property type="nucleotide sequence ID" value="NZ_JAIOAP010000001.1"/>
</dbReference>
<keyword evidence="4" id="KW-1185">Reference proteome</keyword>
<evidence type="ECO:0000256" key="1">
    <source>
        <dbReference type="PROSITE-ProRule" id="PRU00325"/>
    </source>
</evidence>
<name>A0ABV1KMN7_9BACL</name>
<evidence type="ECO:0000313" key="3">
    <source>
        <dbReference type="EMBL" id="MEQ4481341.1"/>
    </source>
</evidence>
<proteinExistence type="predicted"/>
<sequence>MMIPTYDLDDDQWNMLVQDAADNFDDVTLNRGFQYYKQGRVLKLTIPSPRYVNAVVEGSERYQVEINLDFFSLSHCACPVSGNCKHMFAALLKYADLHNRSVHMLVNAKTIAQSKPPVTGKPTKPSIMSYGQAKQIAAKKAAESEALLKEQAQHIATMSIPEWHELFEVCISPLTQSSRNAQFVEDAMNSIARIKPPEAIDLLFTMHARLFVLSKLTKLPQDQSGYLYSYLAYHAHHAASDLQDAIWQSIIDATALAAEPHNDTLVGQTLTYLRKEMLGEANENHYFLFHYLGIWCYWIYPNIDNGIPYSKELQLLEAVAGELGSSLSPFALALAQAGMHLYLTNDSEAWKLLDAAKKMSDLPSDYLFHLLDYLSQTEQWSRLRAWLIEIAPLLSMKRNNKIHLYSDYWDLTVHHLPEAEQQMWDTFSSLLPYSRTLYEDKLLANGRWERWMDFQLSSDCDPRDFRVTELQPLEKNAPELLLPFYHQAVERCVLVKNRDGYKAAVKLLKRLAKLYKKMKQESRWELFLTSFASRNSRLRALQEELRKGKLLE</sequence>
<organism evidence="3 4">
    <name type="scientific">Cohnella silvisoli</name>
    <dbReference type="NCBI Taxonomy" id="2873699"/>
    <lineage>
        <taxon>Bacteria</taxon>
        <taxon>Bacillati</taxon>
        <taxon>Bacillota</taxon>
        <taxon>Bacilli</taxon>
        <taxon>Bacillales</taxon>
        <taxon>Paenibacillaceae</taxon>
        <taxon>Cohnella</taxon>
    </lineage>
</organism>
<dbReference type="Proteomes" id="UP001493487">
    <property type="component" value="Unassembled WGS sequence"/>
</dbReference>
<feature type="domain" description="SWIM-type" evidence="2">
    <location>
        <begin position="62"/>
        <end position="95"/>
    </location>
</feature>
<keyword evidence="1" id="KW-0862">Zinc</keyword>
<reference evidence="3 4" key="1">
    <citation type="journal article" date="2023" name="Genome Announc.">
        <title>Pan-Genome Analyses of the Genus Cohnella and Proposal of the Novel Species Cohnella silvisoli sp. nov., Isolated from Forest Soil.</title>
        <authorList>
            <person name="Wang C."/>
            <person name="Mao L."/>
            <person name="Bao G."/>
            <person name="Zhu H."/>
        </authorList>
    </citation>
    <scope>NUCLEOTIDE SEQUENCE [LARGE SCALE GENOMIC DNA]</scope>
    <source>
        <strain evidence="3 4">NL03-T5-1</strain>
    </source>
</reference>
<gene>
    <name evidence="3" type="ORF">QJS35_02905</name>
</gene>
<dbReference type="InterPro" id="IPR007527">
    <property type="entry name" value="Znf_SWIM"/>
</dbReference>
<protein>
    <recommendedName>
        <fullName evidence="2">SWIM-type domain-containing protein</fullName>
    </recommendedName>
</protein>